<evidence type="ECO:0000256" key="2">
    <source>
        <dbReference type="ARBA" id="ARBA00004174"/>
    </source>
</evidence>
<keyword evidence="7" id="KW-0256">Endoplasmic reticulum</keyword>
<evidence type="ECO:0000256" key="10">
    <source>
        <dbReference type="ARBA" id="ARBA00023004"/>
    </source>
</evidence>
<evidence type="ECO:0000256" key="3">
    <source>
        <dbReference type="ARBA" id="ARBA00004406"/>
    </source>
</evidence>
<evidence type="ECO:0000256" key="13">
    <source>
        <dbReference type="PIRSR" id="PIRSR602401-1"/>
    </source>
</evidence>
<dbReference type="GO" id="GO:0004497">
    <property type="term" value="F:monooxygenase activity"/>
    <property type="evidence" value="ECO:0007669"/>
    <property type="project" value="UniProtKB-KW"/>
</dbReference>
<dbReference type="Proteomes" id="UP000036403">
    <property type="component" value="Unassembled WGS sequence"/>
</dbReference>
<dbReference type="CDD" id="cd11056">
    <property type="entry name" value="CYP6-like"/>
    <property type="match status" value="1"/>
</dbReference>
<keyword evidence="16" id="KW-1185">Reference proteome</keyword>
<dbReference type="EMBL" id="LBMM01008897">
    <property type="protein sequence ID" value="KMQ88546.1"/>
    <property type="molecule type" value="Genomic_DNA"/>
</dbReference>
<sequence length="516" mass="59666">MEYWTIVLSILAGVLAVYYYSRKRSNDFQEHGIPHRKPQFLLRTLWELFVHPKTFAAVNQEMYNLHPDAKYVGYFNFSQLVVVIRDLELIKSIGIKNFDSFQDHLFFGGKDQDPLFGKNLLSLRGEQWRDVRTLLSPTFTSSKMRAMFQLMSECAVNFSDYLTKVPSEKRIMEMRDIFTKYTTDVIATCAFGISVDSMRDPNNDFYTCGAKATNFDTIALIKILLYQHTPRLMRLLNLKMIDERTNAFFINLVADTIRIRDEKNITRPDMLQLMMDSRGKRDPGRELTILDMTSQAFVFFLGGFDSSSTLMSFLAHEIAVNPHVQEKLQQEIDKVLEDTNGQPSYETVNEMVYLNATINETLRMYPAQLMTDRLCTKDFELPAALPDAKPYLVKKGTIIWISFYGLQHDPKYFPEPEIFKPERFLNENRGSECNLNAYYPFGLGPRMCIGNRFALLQTKVMLFHLLARCDLKPCEKTPIPMKLKKGGFSMRAEGGLWLSVVPRKNSHFTQPITNTN</sequence>
<dbReference type="PRINTS" id="PR00385">
    <property type="entry name" value="P450"/>
</dbReference>
<accession>A0A0J7KEC8</accession>
<dbReference type="InterPro" id="IPR001128">
    <property type="entry name" value="Cyt_P450"/>
</dbReference>
<gene>
    <name evidence="15" type="ORF">RF55_11948</name>
</gene>
<evidence type="ECO:0000256" key="4">
    <source>
        <dbReference type="ARBA" id="ARBA00010617"/>
    </source>
</evidence>
<dbReference type="PaxDb" id="67767-A0A0J7KEC8"/>
<evidence type="ECO:0000256" key="14">
    <source>
        <dbReference type="RuleBase" id="RU000461"/>
    </source>
</evidence>
<keyword evidence="11 14" id="KW-0503">Monooxygenase</keyword>
<dbReference type="SUPFAM" id="SSF48264">
    <property type="entry name" value="Cytochrome P450"/>
    <property type="match status" value="1"/>
</dbReference>
<comment type="cofactor">
    <cofactor evidence="1 13">
        <name>heme</name>
        <dbReference type="ChEBI" id="CHEBI:30413"/>
    </cofactor>
</comment>
<dbReference type="GO" id="GO:0016705">
    <property type="term" value="F:oxidoreductase activity, acting on paired donors, with incorporation or reduction of molecular oxygen"/>
    <property type="evidence" value="ECO:0007669"/>
    <property type="project" value="InterPro"/>
</dbReference>
<reference evidence="15 16" key="1">
    <citation type="submission" date="2015-04" db="EMBL/GenBank/DDBJ databases">
        <title>Lasius niger genome sequencing.</title>
        <authorList>
            <person name="Konorov E.A."/>
            <person name="Nikitin M.A."/>
            <person name="Kirill M.V."/>
            <person name="Chang P."/>
        </authorList>
    </citation>
    <scope>NUCLEOTIDE SEQUENCE [LARGE SCALE GENOMIC DNA]</scope>
    <source>
        <tissue evidence="15">Whole</tissue>
    </source>
</reference>
<dbReference type="InterPro" id="IPR050476">
    <property type="entry name" value="Insect_CytP450_Detox"/>
</dbReference>
<dbReference type="Pfam" id="PF00067">
    <property type="entry name" value="p450"/>
    <property type="match status" value="1"/>
</dbReference>
<dbReference type="GO" id="GO:0020037">
    <property type="term" value="F:heme binding"/>
    <property type="evidence" value="ECO:0007669"/>
    <property type="project" value="InterPro"/>
</dbReference>
<evidence type="ECO:0000256" key="5">
    <source>
        <dbReference type="ARBA" id="ARBA00022617"/>
    </source>
</evidence>
<keyword evidence="10 13" id="KW-0408">Iron</keyword>
<dbReference type="GO" id="GO:0005789">
    <property type="term" value="C:endoplasmic reticulum membrane"/>
    <property type="evidence" value="ECO:0007669"/>
    <property type="project" value="UniProtKB-SubCell"/>
</dbReference>
<keyword evidence="9 14" id="KW-0560">Oxidoreductase</keyword>
<evidence type="ECO:0000256" key="1">
    <source>
        <dbReference type="ARBA" id="ARBA00001971"/>
    </source>
</evidence>
<dbReference type="Gene3D" id="1.10.630.10">
    <property type="entry name" value="Cytochrome P450"/>
    <property type="match status" value="1"/>
</dbReference>
<dbReference type="AlphaFoldDB" id="A0A0J7KEC8"/>
<evidence type="ECO:0000256" key="12">
    <source>
        <dbReference type="ARBA" id="ARBA00023136"/>
    </source>
</evidence>
<comment type="caution">
    <text evidence="15">The sequence shown here is derived from an EMBL/GenBank/DDBJ whole genome shotgun (WGS) entry which is preliminary data.</text>
</comment>
<dbReference type="InterPro" id="IPR002401">
    <property type="entry name" value="Cyt_P450_E_grp-I"/>
</dbReference>
<dbReference type="PROSITE" id="PS00086">
    <property type="entry name" value="CYTOCHROME_P450"/>
    <property type="match status" value="1"/>
</dbReference>
<dbReference type="InterPro" id="IPR017972">
    <property type="entry name" value="Cyt_P450_CS"/>
</dbReference>
<dbReference type="STRING" id="67767.A0A0J7KEC8"/>
<evidence type="ECO:0000256" key="8">
    <source>
        <dbReference type="ARBA" id="ARBA00022848"/>
    </source>
</evidence>
<protein>
    <submittedName>
        <fullName evidence="15">Cytochrome p450 9e2</fullName>
    </submittedName>
</protein>
<evidence type="ECO:0000256" key="11">
    <source>
        <dbReference type="ARBA" id="ARBA00023033"/>
    </source>
</evidence>
<evidence type="ECO:0000313" key="15">
    <source>
        <dbReference type="EMBL" id="KMQ88546.1"/>
    </source>
</evidence>
<dbReference type="InterPro" id="IPR036396">
    <property type="entry name" value="Cyt_P450_sf"/>
</dbReference>
<dbReference type="GO" id="GO:0005506">
    <property type="term" value="F:iron ion binding"/>
    <property type="evidence" value="ECO:0007669"/>
    <property type="project" value="InterPro"/>
</dbReference>
<name>A0A0J7KEC8_LASNI</name>
<keyword evidence="5 13" id="KW-0349">Heme</keyword>
<keyword evidence="6 13" id="KW-0479">Metal-binding</keyword>
<keyword evidence="12" id="KW-0472">Membrane</keyword>
<feature type="binding site" description="axial binding residue" evidence="13">
    <location>
        <position position="448"/>
    </location>
    <ligand>
        <name>heme</name>
        <dbReference type="ChEBI" id="CHEBI:30413"/>
    </ligand>
    <ligandPart>
        <name>Fe</name>
        <dbReference type="ChEBI" id="CHEBI:18248"/>
    </ligandPart>
</feature>
<evidence type="ECO:0000256" key="6">
    <source>
        <dbReference type="ARBA" id="ARBA00022723"/>
    </source>
</evidence>
<dbReference type="FunFam" id="1.10.630.10:FF:000042">
    <property type="entry name" value="Cytochrome P450"/>
    <property type="match status" value="1"/>
</dbReference>
<dbReference type="PRINTS" id="PR00463">
    <property type="entry name" value="EP450I"/>
</dbReference>
<proteinExistence type="inferred from homology"/>
<dbReference type="PANTHER" id="PTHR24292">
    <property type="entry name" value="CYTOCHROME P450"/>
    <property type="match status" value="1"/>
</dbReference>
<keyword evidence="8" id="KW-0492">Microsome</keyword>
<evidence type="ECO:0000313" key="16">
    <source>
        <dbReference type="Proteomes" id="UP000036403"/>
    </source>
</evidence>
<dbReference type="PANTHER" id="PTHR24292:SF54">
    <property type="entry name" value="CYP9F3-RELATED"/>
    <property type="match status" value="1"/>
</dbReference>
<comment type="subcellular location">
    <subcellularLocation>
        <location evidence="3">Endoplasmic reticulum membrane</location>
        <topology evidence="3">Peripheral membrane protein</topology>
    </subcellularLocation>
    <subcellularLocation>
        <location evidence="2">Microsome membrane</location>
        <topology evidence="2">Peripheral membrane protein</topology>
    </subcellularLocation>
</comment>
<dbReference type="OrthoDB" id="2789670at2759"/>
<organism evidence="15 16">
    <name type="scientific">Lasius niger</name>
    <name type="common">Black garden ant</name>
    <dbReference type="NCBI Taxonomy" id="67767"/>
    <lineage>
        <taxon>Eukaryota</taxon>
        <taxon>Metazoa</taxon>
        <taxon>Ecdysozoa</taxon>
        <taxon>Arthropoda</taxon>
        <taxon>Hexapoda</taxon>
        <taxon>Insecta</taxon>
        <taxon>Pterygota</taxon>
        <taxon>Neoptera</taxon>
        <taxon>Endopterygota</taxon>
        <taxon>Hymenoptera</taxon>
        <taxon>Apocrita</taxon>
        <taxon>Aculeata</taxon>
        <taxon>Formicoidea</taxon>
        <taxon>Formicidae</taxon>
        <taxon>Formicinae</taxon>
        <taxon>Lasius</taxon>
        <taxon>Lasius</taxon>
    </lineage>
</organism>
<evidence type="ECO:0000256" key="9">
    <source>
        <dbReference type="ARBA" id="ARBA00023002"/>
    </source>
</evidence>
<evidence type="ECO:0000256" key="7">
    <source>
        <dbReference type="ARBA" id="ARBA00022824"/>
    </source>
</evidence>
<comment type="similarity">
    <text evidence="4 14">Belongs to the cytochrome P450 family.</text>
</comment>